<dbReference type="AlphaFoldDB" id="A0A820FHJ4"/>
<reference evidence="1" key="1">
    <citation type="submission" date="2021-02" db="EMBL/GenBank/DDBJ databases">
        <authorList>
            <person name="Nowell W R."/>
        </authorList>
    </citation>
    <scope>NUCLEOTIDE SEQUENCE</scope>
</reference>
<protein>
    <submittedName>
        <fullName evidence="1">Uncharacterized protein</fullName>
    </submittedName>
</protein>
<proteinExistence type="predicted"/>
<dbReference type="Proteomes" id="UP000663836">
    <property type="component" value="Unassembled WGS sequence"/>
</dbReference>
<organism evidence="1 2">
    <name type="scientific">Rotaria sordida</name>
    <dbReference type="NCBI Taxonomy" id="392033"/>
    <lineage>
        <taxon>Eukaryota</taxon>
        <taxon>Metazoa</taxon>
        <taxon>Spiralia</taxon>
        <taxon>Gnathifera</taxon>
        <taxon>Rotifera</taxon>
        <taxon>Eurotatoria</taxon>
        <taxon>Bdelloidea</taxon>
        <taxon>Philodinida</taxon>
        <taxon>Philodinidae</taxon>
        <taxon>Rotaria</taxon>
    </lineage>
</organism>
<comment type="caution">
    <text evidence="1">The sequence shown here is derived from an EMBL/GenBank/DDBJ whole genome shotgun (WGS) entry which is preliminary data.</text>
</comment>
<sequence length="68" mass="7029">MAVTPPSCGIIVYESVTSIVINDVAGVRRSNNGLNKLSNHLDISIVGDLRPDIIGLSGVPGLCALGKK</sequence>
<dbReference type="EMBL" id="CAJOBD010025268">
    <property type="protein sequence ID" value="CAF4263014.1"/>
    <property type="molecule type" value="Genomic_DNA"/>
</dbReference>
<accession>A0A820FHJ4</accession>
<evidence type="ECO:0000313" key="2">
    <source>
        <dbReference type="Proteomes" id="UP000663836"/>
    </source>
</evidence>
<gene>
    <name evidence="1" type="ORF">JBS370_LOCUS39143</name>
</gene>
<name>A0A820FHJ4_9BILA</name>
<evidence type="ECO:0000313" key="1">
    <source>
        <dbReference type="EMBL" id="CAF4263014.1"/>
    </source>
</evidence>